<keyword evidence="3 5" id="KW-0689">Ribosomal protein</keyword>
<dbReference type="GO" id="GO:0005840">
    <property type="term" value="C:ribosome"/>
    <property type="evidence" value="ECO:0007669"/>
    <property type="project" value="UniProtKB-KW"/>
</dbReference>
<dbReference type="CDD" id="cd00473">
    <property type="entry name" value="bS6"/>
    <property type="match status" value="1"/>
</dbReference>
<dbReference type="PANTHER" id="PTHR21011">
    <property type="entry name" value="MITOCHONDRIAL 28S RIBOSOMAL PROTEIN S6"/>
    <property type="match status" value="1"/>
</dbReference>
<dbReference type="GO" id="GO:0070181">
    <property type="term" value="F:small ribosomal subunit rRNA binding"/>
    <property type="evidence" value="ECO:0007669"/>
    <property type="project" value="TreeGrafter"/>
</dbReference>
<dbReference type="EMBL" id="LBUU01000006">
    <property type="protein sequence ID" value="KKQ70244.1"/>
    <property type="molecule type" value="Genomic_DNA"/>
</dbReference>
<dbReference type="Proteomes" id="UP000034022">
    <property type="component" value="Unassembled WGS sequence"/>
</dbReference>
<evidence type="ECO:0000313" key="5">
    <source>
        <dbReference type="EMBL" id="KKQ70244.1"/>
    </source>
</evidence>
<organism evidence="5 6">
    <name type="scientific">Candidatus Falkowbacteria bacterium GW2011_GWE1_38_31</name>
    <dbReference type="NCBI Taxonomy" id="1618638"/>
    <lineage>
        <taxon>Bacteria</taxon>
        <taxon>Candidatus Falkowiibacteriota</taxon>
    </lineage>
</organism>
<dbReference type="Gene3D" id="3.30.70.60">
    <property type="match status" value="1"/>
</dbReference>
<evidence type="ECO:0000313" key="6">
    <source>
        <dbReference type="Proteomes" id="UP000034022"/>
    </source>
</evidence>
<dbReference type="GO" id="GO:0005737">
    <property type="term" value="C:cytoplasm"/>
    <property type="evidence" value="ECO:0007669"/>
    <property type="project" value="UniProtKB-ARBA"/>
</dbReference>
<dbReference type="GO" id="GO:0003735">
    <property type="term" value="F:structural constituent of ribosome"/>
    <property type="evidence" value="ECO:0007669"/>
    <property type="project" value="InterPro"/>
</dbReference>
<name>A0A0G0M9A4_9BACT</name>
<dbReference type="InterPro" id="IPR000529">
    <property type="entry name" value="Ribosomal_bS6"/>
</dbReference>
<dbReference type="GO" id="GO:1990904">
    <property type="term" value="C:ribonucleoprotein complex"/>
    <property type="evidence" value="ECO:0007669"/>
    <property type="project" value="UniProtKB-KW"/>
</dbReference>
<evidence type="ECO:0000256" key="3">
    <source>
        <dbReference type="HAMAP-Rule" id="MF_00360"/>
    </source>
</evidence>
<reference evidence="5 6" key="1">
    <citation type="journal article" date="2015" name="Nature">
        <title>rRNA introns, odd ribosomes, and small enigmatic genomes across a large radiation of phyla.</title>
        <authorList>
            <person name="Brown C.T."/>
            <person name="Hug L.A."/>
            <person name="Thomas B.C."/>
            <person name="Sharon I."/>
            <person name="Castelle C.J."/>
            <person name="Singh A."/>
            <person name="Wilkins M.J."/>
            <person name="Williams K.H."/>
            <person name="Banfield J.F."/>
        </authorList>
    </citation>
    <scope>NUCLEOTIDE SEQUENCE [LARGE SCALE GENOMIC DNA]</scope>
</reference>
<keyword evidence="3" id="KW-0694">RNA-binding</keyword>
<evidence type="ECO:0000256" key="1">
    <source>
        <dbReference type="ARBA" id="ARBA00009512"/>
    </source>
</evidence>
<gene>
    <name evidence="3" type="primary">rpsF</name>
    <name evidence="5" type="ORF">US91_C0006G0083</name>
</gene>
<feature type="coiled-coil region" evidence="4">
    <location>
        <begin position="99"/>
        <end position="126"/>
    </location>
</feature>
<keyword evidence="3" id="KW-0699">rRNA-binding</keyword>
<comment type="similarity">
    <text evidence="1 3">Belongs to the bacterial ribosomal protein bS6 family.</text>
</comment>
<dbReference type="InterPro" id="IPR014717">
    <property type="entry name" value="Transl_elong_EF1B/ribsomal_bS6"/>
</dbReference>
<dbReference type="InterPro" id="IPR035980">
    <property type="entry name" value="Ribosomal_bS6_sf"/>
</dbReference>
<keyword evidence="4" id="KW-0175">Coiled coil</keyword>
<dbReference type="PANTHER" id="PTHR21011:SF1">
    <property type="entry name" value="SMALL RIBOSOMAL SUBUNIT PROTEIN BS6M"/>
    <property type="match status" value="1"/>
</dbReference>
<protein>
    <recommendedName>
        <fullName evidence="2 3">Small ribosomal subunit protein bS6</fullName>
    </recommendedName>
</protein>
<dbReference type="GO" id="GO:0006412">
    <property type="term" value="P:translation"/>
    <property type="evidence" value="ECO:0007669"/>
    <property type="project" value="UniProtKB-UniRule"/>
</dbReference>
<dbReference type="SUPFAM" id="SSF54995">
    <property type="entry name" value="Ribosomal protein S6"/>
    <property type="match status" value="1"/>
</dbReference>
<dbReference type="HAMAP" id="MF_00360">
    <property type="entry name" value="Ribosomal_bS6"/>
    <property type="match status" value="1"/>
</dbReference>
<dbReference type="NCBIfam" id="TIGR00166">
    <property type="entry name" value="S6"/>
    <property type="match status" value="1"/>
</dbReference>
<dbReference type="Pfam" id="PF01250">
    <property type="entry name" value="Ribosomal_S6"/>
    <property type="match status" value="1"/>
</dbReference>
<dbReference type="InterPro" id="IPR020814">
    <property type="entry name" value="Ribosomal_S6_plastid/chlpt"/>
</dbReference>
<keyword evidence="3" id="KW-0687">Ribonucleoprotein</keyword>
<sequence length="162" mass="18671">MAKNKSGKMPHYELLFIVSNKFSEDEVKDVVKDVHKIITDNEGKITYTEEWGKKKLSYPIKGFQFGYYSLAEFDSSGEKVNKINNELRLSTEVLRHLIVAKVSRTAEEIQAEKKQAEKKIIAKAKAETEVVEKKEIEKPKKAIDLKDLDEKLDRILETDDLL</sequence>
<evidence type="ECO:0000256" key="2">
    <source>
        <dbReference type="ARBA" id="ARBA00035294"/>
    </source>
</evidence>
<accession>A0A0G0M9A4</accession>
<comment type="caution">
    <text evidence="5">The sequence shown here is derived from an EMBL/GenBank/DDBJ whole genome shotgun (WGS) entry which is preliminary data.</text>
</comment>
<proteinExistence type="inferred from homology"/>
<dbReference type="AlphaFoldDB" id="A0A0G0M9A4"/>
<comment type="function">
    <text evidence="3">Binds together with bS18 to 16S ribosomal RNA.</text>
</comment>
<evidence type="ECO:0000256" key="4">
    <source>
        <dbReference type="SAM" id="Coils"/>
    </source>
</evidence>